<dbReference type="Gene3D" id="3.40.50.1100">
    <property type="match status" value="2"/>
</dbReference>
<dbReference type="PANTHER" id="PTHR10314">
    <property type="entry name" value="CYSTATHIONINE BETA-SYNTHASE"/>
    <property type="match status" value="1"/>
</dbReference>
<evidence type="ECO:0000256" key="2">
    <source>
        <dbReference type="ARBA" id="ARBA00005003"/>
    </source>
</evidence>
<evidence type="ECO:0000256" key="1">
    <source>
        <dbReference type="ARBA" id="ARBA00001933"/>
    </source>
</evidence>
<comment type="cofactor">
    <cofactor evidence="1">
        <name>pyridoxal 5'-phosphate</name>
        <dbReference type="ChEBI" id="CHEBI:597326"/>
    </cofactor>
</comment>
<sequence>MGGAGPEPDARPVQDVRSGRNKKRYNKVVPRRAARATHGAVPGAGNRLVGWAQDSAPPTAETTVQFYESMIELVGDTPLVKLNNVTRGIQATVLVKVEYFNPGGSVKDRIAVRMIEAAEQSGELKPGGTIVEPTSGNTGVGLAIVAQQKGYKCIFVCPDKVSTDKINVLRAYGAEVVVCPTAVDPEHPDSYYNVSDRLVRETPGAWKPDQYSNPNNPRSHYETTGPELWEQTEGKITHFVAGVGTGGTISGTGRYLKEASEGRVKVVGADPEGSVYSGGSGRPYLIEGVGEDFWPSAYDRTVADEIVAVSDKDAFQMTRRLAKEEGLLVGGSCGMAVVAGLEVAKKLGPDDVVVVLLPDSGRGYLSKIFNDEWMADYGFLEDAGPAARVSDVLRYKEGALPSLVHMHPEETVGEAIDVLREYGVSQMPIVKPGAGHPDVMAAEVVGSVVERELLDALFAQRASLGDPLEKHMCPPLPQVGSGEPVGDLMAVLEKADAAIVLVEGKPKGVVSRQDLLAFLAREAKQG</sequence>
<gene>
    <name evidence="14" type="primary">cbs</name>
    <name evidence="14" type="ORF">SRIMR7_24720</name>
</gene>
<dbReference type="PROSITE" id="PS00901">
    <property type="entry name" value="CYS_SYNTHASE"/>
    <property type="match status" value="1"/>
</dbReference>
<keyword evidence="6 11" id="KW-0129">CBS domain</keyword>
<dbReference type="InterPro" id="IPR046342">
    <property type="entry name" value="CBS_dom_sf"/>
</dbReference>
<dbReference type="InterPro" id="IPR050214">
    <property type="entry name" value="Cys_Synth/Cystath_Beta-Synth"/>
</dbReference>
<protein>
    <recommendedName>
        <fullName evidence="8 10">Cystathionine beta-synthase</fullName>
        <ecNumber evidence="4 10">4.2.1.22</ecNumber>
    </recommendedName>
</protein>
<keyword evidence="15" id="KW-1185">Reference proteome</keyword>
<evidence type="ECO:0000256" key="8">
    <source>
        <dbReference type="ARBA" id="ARBA00026192"/>
    </source>
</evidence>
<evidence type="ECO:0000256" key="3">
    <source>
        <dbReference type="ARBA" id="ARBA00007103"/>
    </source>
</evidence>
<dbReference type="InterPro" id="IPR046353">
    <property type="entry name" value="CBS_C"/>
</dbReference>
<dbReference type="InterPro" id="IPR000644">
    <property type="entry name" value="CBS_dom"/>
</dbReference>
<evidence type="ECO:0000256" key="12">
    <source>
        <dbReference type="SAM" id="MobiDB-lite"/>
    </source>
</evidence>
<evidence type="ECO:0000313" key="15">
    <source>
        <dbReference type="Proteomes" id="UP000829494"/>
    </source>
</evidence>
<evidence type="ECO:0000256" key="7">
    <source>
        <dbReference type="ARBA" id="ARBA00023239"/>
    </source>
</evidence>
<dbReference type="SUPFAM" id="SSF54631">
    <property type="entry name" value="CBS-domain pair"/>
    <property type="match status" value="1"/>
</dbReference>
<evidence type="ECO:0000256" key="4">
    <source>
        <dbReference type="ARBA" id="ARBA00012041"/>
    </source>
</evidence>
<comment type="pathway">
    <text evidence="2">Amino-acid biosynthesis; L-cysteine biosynthesis; L-cysteine from L-homocysteine and L-serine: step 1/2.</text>
</comment>
<keyword evidence="7 14" id="KW-0456">Lyase</keyword>
<evidence type="ECO:0000259" key="13">
    <source>
        <dbReference type="PROSITE" id="PS51371"/>
    </source>
</evidence>
<dbReference type="InterPro" id="IPR005857">
    <property type="entry name" value="Cysta_beta_synth"/>
</dbReference>
<feature type="region of interest" description="Disordered" evidence="12">
    <location>
        <begin position="204"/>
        <end position="224"/>
    </location>
</feature>
<dbReference type="Pfam" id="PF00571">
    <property type="entry name" value="CBS"/>
    <property type="match status" value="2"/>
</dbReference>
<keyword evidence="5" id="KW-0663">Pyridoxal phosphate</keyword>
<dbReference type="Gene3D" id="3.10.580.10">
    <property type="entry name" value="CBS-domain"/>
    <property type="match status" value="1"/>
</dbReference>
<dbReference type="InterPro" id="IPR036052">
    <property type="entry name" value="TrpB-like_PALP_sf"/>
</dbReference>
<evidence type="ECO:0000256" key="11">
    <source>
        <dbReference type="PROSITE-ProRule" id="PRU00703"/>
    </source>
</evidence>
<proteinExistence type="inferred from homology"/>
<dbReference type="InterPro" id="IPR001926">
    <property type="entry name" value="TrpB-like_PALP"/>
</dbReference>
<dbReference type="EMBL" id="CP094298">
    <property type="protein sequence ID" value="UNZ05365.1"/>
    <property type="molecule type" value="Genomic_DNA"/>
</dbReference>
<name>A0ABY3Z5W8_STRRM</name>
<evidence type="ECO:0000256" key="9">
    <source>
        <dbReference type="ARBA" id="ARBA00047490"/>
    </source>
</evidence>
<dbReference type="PROSITE" id="PS51371">
    <property type="entry name" value="CBS"/>
    <property type="match status" value="1"/>
</dbReference>
<feature type="region of interest" description="Disordered" evidence="12">
    <location>
        <begin position="1"/>
        <end position="26"/>
    </location>
</feature>
<dbReference type="InterPro" id="IPR001216">
    <property type="entry name" value="P-phosphate_BS"/>
</dbReference>
<evidence type="ECO:0000256" key="6">
    <source>
        <dbReference type="ARBA" id="ARBA00023122"/>
    </source>
</evidence>
<comment type="catalytic activity">
    <reaction evidence="9">
        <text>L-homocysteine + L-serine = L,L-cystathionine + H2O</text>
        <dbReference type="Rhea" id="RHEA:10112"/>
        <dbReference type="ChEBI" id="CHEBI:15377"/>
        <dbReference type="ChEBI" id="CHEBI:33384"/>
        <dbReference type="ChEBI" id="CHEBI:58161"/>
        <dbReference type="ChEBI" id="CHEBI:58199"/>
        <dbReference type="EC" id="4.2.1.22"/>
    </reaction>
</comment>
<dbReference type="EC" id="4.2.1.22" evidence="4 10"/>
<reference evidence="14 15" key="1">
    <citation type="submission" date="2022-03" db="EMBL/GenBank/DDBJ databases">
        <title>Complete genome of Streptomyces rimosus ssp. rimosus R7 (=ATCC 10970).</title>
        <authorList>
            <person name="Beganovic S."/>
            <person name="Ruckert C."/>
            <person name="Busche T."/>
            <person name="Kalinowski J."/>
            <person name="Wittmann C."/>
        </authorList>
    </citation>
    <scope>NUCLEOTIDE SEQUENCE [LARGE SCALE GENOMIC DNA]</scope>
    <source>
        <strain evidence="14 15">R7</strain>
    </source>
</reference>
<dbReference type="GO" id="GO:0004122">
    <property type="term" value="F:cystathionine beta-synthase activity"/>
    <property type="evidence" value="ECO:0007669"/>
    <property type="project" value="UniProtKB-EC"/>
</dbReference>
<evidence type="ECO:0000256" key="5">
    <source>
        <dbReference type="ARBA" id="ARBA00022898"/>
    </source>
</evidence>
<evidence type="ECO:0000313" key="14">
    <source>
        <dbReference type="EMBL" id="UNZ05365.1"/>
    </source>
</evidence>
<dbReference type="CDD" id="cd01561">
    <property type="entry name" value="CBS_like"/>
    <property type="match status" value="1"/>
</dbReference>
<dbReference type="Proteomes" id="UP000829494">
    <property type="component" value="Chromosome"/>
</dbReference>
<organism evidence="14 15">
    <name type="scientific">Streptomyces rimosus subsp. rimosus</name>
    <dbReference type="NCBI Taxonomy" id="132474"/>
    <lineage>
        <taxon>Bacteria</taxon>
        <taxon>Bacillati</taxon>
        <taxon>Actinomycetota</taxon>
        <taxon>Actinomycetes</taxon>
        <taxon>Kitasatosporales</taxon>
        <taxon>Streptomycetaceae</taxon>
        <taxon>Streptomyces</taxon>
    </lineage>
</organism>
<dbReference type="SUPFAM" id="SSF53686">
    <property type="entry name" value="Tryptophan synthase beta subunit-like PLP-dependent enzymes"/>
    <property type="match status" value="1"/>
</dbReference>
<dbReference type="CDD" id="cd04608">
    <property type="entry name" value="CBS_pair_CBS"/>
    <property type="match status" value="1"/>
</dbReference>
<accession>A0ABY3Z5W8</accession>
<evidence type="ECO:0000256" key="10">
    <source>
        <dbReference type="NCBIfam" id="TIGR01137"/>
    </source>
</evidence>
<feature type="compositionally biased region" description="Basic and acidic residues" evidence="12">
    <location>
        <begin position="8"/>
        <end position="18"/>
    </location>
</feature>
<feature type="domain" description="CBS" evidence="13">
    <location>
        <begin position="399"/>
        <end position="463"/>
    </location>
</feature>
<comment type="similarity">
    <text evidence="3">Belongs to the cysteine synthase/cystathionine beta-synthase family.</text>
</comment>
<dbReference type="NCBIfam" id="TIGR01137">
    <property type="entry name" value="cysta_beta"/>
    <property type="match status" value="1"/>
</dbReference>
<dbReference type="SMART" id="SM00116">
    <property type="entry name" value="CBS"/>
    <property type="match status" value="2"/>
</dbReference>
<dbReference type="Pfam" id="PF00291">
    <property type="entry name" value="PALP"/>
    <property type="match status" value="1"/>
</dbReference>